<dbReference type="PANTHER" id="PTHR33968">
    <property type="entry name" value="PROTEIN PET100 HOMOLOG, MITOCHONDRIAL"/>
    <property type="match status" value="1"/>
</dbReference>
<comment type="similarity">
    <text evidence="8">Belongs to the PET100 family.</text>
</comment>
<keyword evidence="4" id="KW-0809">Transit peptide</keyword>
<keyword evidence="5 9" id="KW-1133">Transmembrane helix</keyword>
<evidence type="ECO:0000256" key="4">
    <source>
        <dbReference type="ARBA" id="ARBA00022946"/>
    </source>
</evidence>
<keyword evidence="3 9" id="KW-0812">Transmembrane</keyword>
<protein>
    <submittedName>
        <fullName evidence="11">Uncharacterized protein</fullName>
    </submittedName>
</protein>
<dbReference type="AlphaFoldDB" id="A0A1I8A7H3"/>
<evidence type="ECO:0000256" key="8">
    <source>
        <dbReference type="ARBA" id="ARBA00038077"/>
    </source>
</evidence>
<evidence type="ECO:0000256" key="7">
    <source>
        <dbReference type="ARBA" id="ARBA00023136"/>
    </source>
</evidence>
<evidence type="ECO:0000313" key="10">
    <source>
        <dbReference type="Proteomes" id="UP000095287"/>
    </source>
</evidence>
<evidence type="ECO:0000313" key="11">
    <source>
        <dbReference type="WBParaSite" id="L893_g33627.t1"/>
    </source>
</evidence>
<dbReference type="WBParaSite" id="L893_g33627.t1">
    <property type="protein sequence ID" value="L893_g33627.t1"/>
    <property type="gene ID" value="L893_g33627"/>
</dbReference>
<organism evidence="10 11">
    <name type="scientific">Steinernema glaseri</name>
    <dbReference type="NCBI Taxonomy" id="37863"/>
    <lineage>
        <taxon>Eukaryota</taxon>
        <taxon>Metazoa</taxon>
        <taxon>Ecdysozoa</taxon>
        <taxon>Nematoda</taxon>
        <taxon>Chromadorea</taxon>
        <taxon>Rhabditida</taxon>
        <taxon>Tylenchina</taxon>
        <taxon>Panagrolaimomorpha</taxon>
        <taxon>Strongyloidoidea</taxon>
        <taxon>Steinernematidae</taxon>
        <taxon>Steinernema</taxon>
    </lineage>
</organism>
<keyword evidence="10" id="KW-1185">Reference proteome</keyword>
<evidence type="ECO:0000256" key="5">
    <source>
        <dbReference type="ARBA" id="ARBA00022989"/>
    </source>
</evidence>
<dbReference type="GO" id="GO:0051082">
    <property type="term" value="F:unfolded protein binding"/>
    <property type="evidence" value="ECO:0007669"/>
    <property type="project" value="TreeGrafter"/>
</dbReference>
<dbReference type="GO" id="GO:0033617">
    <property type="term" value="P:mitochondrial respiratory chain complex IV assembly"/>
    <property type="evidence" value="ECO:0007669"/>
    <property type="project" value="InterPro"/>
</dbReference>
<reference evidence="11" key="1">
    <citation type="submission" date="2016-11" db="UniProtKB">
        <authorList>
            <consortium name="WormBaseParasite"/>
        </authorList>
    </citation>
    <scope>IDENTIFICATION</scope>
</reference>
<dbReference type="InterPro" id="IPR018625">
    <property type="entry name" value="Pet100"/>
</dbReference>
<keyword evidence="7 9" id="KW-0472">Membrane</keyword>
<accession>A0A1I8A7H3</accession>
<dbReference type="GO" id="GO:0005743">
    <property type="term" value="C:mitochondrial inner membrane"/>
    <property type="evidence" value="ECO:0007669"/>
    <property type="project" value="TreeGrafter"/>
</dbReference>
<evidence type="ECO:0000256" key="6">
    <source>
        <dbReference type="ARBA" id="ARBA00023128"/>
    </source>
</evidence>
<dbReference type="PANTHER" id="PTHR33968:SF1">
    <property type="entry name" value="PROTEIN PET100 HOMOLOG, MITOCHONDRIAL"/>
    <property type="match status" value="1"/>
</dbReference>
<evidence type="ECO:0000256" key="2">
    <source>
        <dbReference type="ARBA" id="ARBA00004325"/>
    </source>
</evidence>
<keyword evidence="6" id="KW-0496">Mitochondrion</keyword>
<dbReference type="Pfam" id="PF09803">
    <property type="entry name" value="Pet100"/>
    <property type="match status" value="1"/>
</dbReference>
<comment type="subcellular location">
    <subcellularLocation>
        <location evidence="1">Membrane</location>
        <topology evidence="1">Single-pass membrane protein</topology>
    </subcellularLocation>
    <subcellularLocation>
        <location evidence="2">Mitochondrion membrane</location>
    </subcellularLocation>
</comment>
<evidence type="ECO:0000256" key="3">
    <source>
        <dbReference type="ARBA" id="ARBA00022692"/>
    </source>
</evidence>
<proteinExistence type="inferred from homology"/>
<sequence length="127" mass="14867">MPSVKKRFCRKRTATGMDNVDFCEHELRMVPQRPAQKAEMGGWKLESGRFFILVAFPVAAFWFFNQPGIFKEFMKGYKVPDSSAGDAAMAAFKDQIVEQKRKEEYEKFLREQMAFEEARRIREANNI</sequence>
<dbReference type="Proteomes" id="UP000095287">
    <property type="component" value="Unplaced"/>
</dbReference>
<evidence type="ECO:0000256" key="9">
    <source>
        <dbReference type="SAM" id="Phobius"/>
    </source>
</evidence>
<evidence type="ECO:0000256" key="1">
    <source>
        <dbReference type="ARBA" id="ARBA00004167"/>
    </source>
</evidence>
<feature type="transmembrane region" description="Helical" evidence="9">
    <location>
        <begin position="47"/>
        <end position="65"/>
    </location>
</feature>
<name>A0A1I8A7H3_9BILA</name>